<dbReference type="GO" id="GO:0005634">
    <property type="term" value="C:nucleus"/>
    <property type="evidence" value="ECO:0007669"/>
    <property type="project" value="UniProtKB-SubCell"/>
</dbReference>
<proteinExistence type="inferred from homology"/>
<name>A0A6U2RJG5_9STRA</name>
<dbReference type="AlphaFoldDB" id="A0A6U2RJG5"/>
<evidence type="ECO:0008006" key="6">
    <source>
        <dbReference type="Google" id="ProtNLM"/>
    </source>
</evidence>
<protein>
    <recommendedName>
        <fullName evidence="6">Pre-mRNA-splicing factor ISY1</fullName>
    </recommendedName>
</protein>
<dbReference type="SUPFAM" id="SSF140102">
    <property type="entry name" value="ISY1 domain-like"/>
    <property type="match status" value="1"/>
</dbReference>
<dbReference type="InterPro" id="IPR037200">
    <property type="entry name" value="Isy1_sf"/>
</dbReference>
<evidence type="ECO:0000256" key="3">
    <source>
        <dbReference type="ARBA" id="ARBA00023242"/>
    </source>
</evidence>
<dbReference type="InterPro" id="IPR029012">
    <property type="entry name" value="Helix_hairpin_bin_sf"/>
</dbReference>
<comment type="similarity">
    <text evidence="2">Belongs to the ISY1 family.</text>
</comment>
<evidence type="ECO:0000313" key="5">
    <source>
        <dbReference type="EMBL" id="CAD9602275.1"/>
    </source>
</evidence>
<dbReference type="FunFam" id="1.10.287.660:FF:000001">
    <property type="entry name" value="pre-mRNA-splicing factor ISY1 homolog"/>
    <property type="match status" value="1"/>
</dbReference>
<comment type="subcellular location">
    <subcellularLocation>
        <location evidence="1">Nucleus</location>
    </subcellularLocation>
</comment>
<dbReference type="InterPro" id="IPR009360">
    <property type="entry name" value="Isy1"/>
</dbReference>
<sequence length="281" mass="31846">MARPEEKAQNMMNKWVRMAKGEDERDDRQRRPYLSSLCDNLYDAERFRKDIIREVSDGIRKIQNAGMGEHAIRDLNDQINKLLREKWHWNKRIIELGGPNYNAIERAQRRAEGDTQDEVTNSIRGSGGYRYFGAAKDLPGVKELFIRHAAKLAKRNRGDIYKSITPDYYGLRDEDDGVLLEIEAVASAKKKAKLEMERTEYAKSEHAQAGAGEGVTIEDVLSWGHLSDDDDDAEDELSSAIGGITGEADAIAAHFAVPTQEIVKQTLLERRKRELMARLSA</sequence>
<reference evidence="5" key="1">
    <citation type="submission" date="2021-01" db="EMBL/GenBank/DDBJ databases">
        <authorList>
            <person name="Corre E."/>
            <person name="Pelletier E."/>
            <person name="Niang G."/>
            <person name="Scheremetjew M."/>
            <person name="Finn R."/>
            <person name="Kale V."/>
            <person name="Holt S."/>
            <person name="Cochrane G."/>
            <person name="Meng A."/>
            <person name="Brown T."/>
            <person name="Cohen L."/>
        </authorList>
    </citation>
    <scope>NUCLEOTIDE SEQUENCE</scope>
    <source>
        <strain evidence="5">B650</strain>
    </source>
</reference>
<gene>
    <name evidence="4" type="ORF">LDAN0321_LOCUS17102</name>
    <name evidence="5" type="ORF">LDAN0321_LOCUS17103</name>
</gene>
<keyword evidence="3" id="KW-0539">Nucleus</keyword>
<dbReference type="GO" id="GO:0000350">
    <property type="term" value="P:generation of catalytic spliceosome for second transesterification step"/>
    <property type="evidence" value="ECO:0007669"/>
    <property type="project" value="InterPro"/>
</dbReference>
<dbReference type="PANTHER" id="PTHR13021">
    <property type="entry name" value="PRE-MRNA-SPLICING FACTOR ISY1"/>
    <property type="match status" value="1"/>
</dbReference>
<evidence type="ECO:0000313" key="4">
    <source>
        <dbReference type="EMBL" id="CAD9602272.1"/>
    </source>
</evidence>
<organism evidence="5">
    <name type="scientific">Leptocylindrus danicus</name>
    <dbReference type="NCBI Taxonomy" id="163516"/>
    <lineage>
        <taxon>Eukaryota</taxon>
        <taxon>Sar</taxon>
        <taxon>Stramenopiles</taxon>
        <taxon>Ochrophyta</taxon>
        <taxon>Bacillariophyta</taxon>
        <taxon>Coscinodiscophyceae</taxon>
        <taxon>Chaetocerotophycidae</taxon>
        <taxon>Leptocylindrales</taxon>
        <taxon>Leptocylindraceae</taxon>
        <taxon>Leptocylindrus</taxon>
    </lineage>
</organism>
<accession>A0A6U2RJG5</accession>
<dbReference type="EMBL" id="HBGY01027625">
    <property type="protein sequence ID" value="CAD9602275.1"/>
    <property type="molecule type" value="Transcribed_RNA"/>
</dbReference>
<dbReference type="Gene3D" id="1.10.287.660">
    <property type="entry name" value="Helix hairpin bin"/>
    <property type="match status" value="1"/>
</dbReference>
<evidence type="ECO:0000256" key="1">
    <source>
        <dbReference type="ARBA" id="ARBA00004123"/>
    </source>
</evidence>
<dbReference type="EMBL" id="HBGY01027624">
    <property type="protein sequence ID" value="CAD9602272.1"/>
    <property type="molecule type" value="Transcribed_RNA"/>
</dbReference>
<evidence type="ECO:0000256" key="2">
    <source>
        <dbReference type="ARBA" id="ARBA00007002"/>
    </source>
</evidence>
<dbReference type="Pfam" id="PF06246">
    <property type="entry name" value="Isy1"/>
    <property type="match status" value="1"/>
</dbReference>